<dbReference type="InterPro" id="IPR050189">
    <property type="entry name" value="MFS_Efflux_Transporters"/>
</dbReference>
<dbReference type="Pfam" id="PF07690">
    <property type="entry name" value="MFS_1"/>
    <property type="match status" value="1"/>
</dbReference>
<dbReference type="SUPFAM" id="SSF103473">
    <property type="entry name" value="MFS general substrate transporter"/>
    <property type="match status" value="1"/>
</dbReference>
<keyword evidence="9" id="KW-1185">Reference proteome</keyword>
<dbReference type="AlphaFoldDB" id="A0ABD5UGY3"/>
<evidence type="ECO:0000313" key="8">
    <source>
        <dbReference type="EMBL" id="MFC6888737.1"/>
    </source>
</evidence>
<gene>
    <name evidence="8" type="ORF">ACFQEY_06860</name>
</gene>
<keyword evidence="3 6" id="KW-0812">Transmembrane</keyword>
<feature type="transmembrane region" description="Helical" evidence="6">
    <location>
        <begin position="270"/>
        <end position="289"/>
    </location>
</feature>
<feature type="transmembrane region" description="Helical" evidence="6">
    <location>
        <begin position="71"/>
        <end position="89"/>
    </location>
</feature>
<dbReference type="Proteomes" id="UP001596333">
    <property type="component" value="Unassembled WGS sequence"/>
</dbReference>
<feature type="transmembrane region" description="Helical" evidence="6">
    <location>
        <begin position="357"/>
        <end position="378"/>
    </location>
</feature>
<comment type="subcellular location">
    <subcellularLocation>
        <location evidence="1">Cell membrane</location>
        <topology evidence="1">Multi-pass membrane protein</topology>
    </subcellularLocation>
</comment>
<dbReference type="InterPro" id="IPR020846">
    <property type="entry name" value="MFS_dom"/>
</dbReference>
<dbReference type="RefSeq" id="WP_379766266.1">
    <property type="nucleotide sequence ID" value="NZ_JBHSXI010000008.1"/>
</dbReference>
<reference evidence="8 9" key="1">
    <citation type="journal article" date="2019" name="Int. J. Syst. Evol. Microbiol.">
        <title>The Global Catalogue of Microorganisms (GCM) 10K type strain sequencing project: providing services to taxonomists for standard genome sequencing and annotation.</title>
        <authorList>
            <consortium name="The Broad Institute Genomics Platform"/>
            <consortium name="The Broad Institute Genome Sequencing Center for Infectious Disease"/>
            <person name="Wu L."/>
            <person name="Ma J."/>
        </authorList>
    </citation>
    <scope>NUCLEOTIDE SEQUENCE [LARGE SCALE GENOMIC DNA]</scope>
    <source>
        <strain evidence="8 9">Y73</strain>
    </source>
</reference>
<feature type="transmembrane region" description="Helical" evidence="6">
    <location>
        <begin position="160"/>
        <end position="179"/>
    </location>
</feature>
<evidence type="ECO:0000259" key="7">
    <source>
        <dbReference type="PROSITE" id="PS50850"/>
    </source>
</evidence>
<evidence type="ECO:0000256" key="3">
    <source>
        <dbReference type="ARBA" id="ARBA00022692"/>
    </source>
</evidence>
<feature type="transmembrane region" description="Helical" evidence="6">
    <location>
        <begin position="37"/>
        <end position="59"/>
    </location>
</feature>
<dbReference type="InterPro" id="IPR011701">
    <property type="entry name" value="MFS"/>
</dbReference>
<feature type="transmembrane region" description="Helical" evidence="6">
    <location>
        <begin position="331"/>
        <end position="351"/>
    </location>
</feature>
<feature type="transmembrane region" description="Helical" evidence="6">
    <location>
        <begin position="242"/>
        <end position="263"/>
    </location>
</feature>
<feature type="transmembrane region" description="Helical" evidence="6">
    <location>
        <begin position="207"/>
        <end position="230"/>
    </location>
</feature>
<evidence type="ECO:0000313" key="9">
    <source>
        <dbReference type="Proteomes" id="UP001596333"/>
    </source>
</evidence>
<keyword evidence="2" id="KW-1003">Cell membrane</keyword>
<evidence type="ECO:0000256" key="1">
    <source>
        <dbReference type="ARBA" id="ARBA00004651"/>
    </source>
</evidence>
<feature type="transmembrane region" description="Helical" evidence="6">
    <location>
        <begin position="130"/>
        <end position="154"/>
    </location>
</feature>
<dbReference type="GO" id="GO:0005886">
    <property type="term" value="C:plasma membrane"/>
    <property type="evidence" value="ECO:0007669"/>
    <property type="project" value="UniProtKB-SubCell"/>
</dbReference>
<organism evidence="8 9">
    <name type="scientific">Halorubrum trueperi</name>
    <dbReference type="NCBI Taxonomy" id="2004704"/>
    <lineage>
        <taxon>Archaea</taxon>
        <taxon>Methanobacteriati</taxon>
        <taxon>Methanobacteriota</taxon>
        <taxon>Stenosarchaea group</taxon>
        <taxon>Halobacteria</taxon>
        <taxon>Halobacteriales</taxon>
        <taxon>Haloferacaceae</taxon>
        <taxon>Halorubrum</taxon>
    </lineage>
</organism>
<name>A0ABD5UGY3_9EURY</name>
<evidence type="ECO:0000256" key="5">
    <source>
        <dbReference type="ARBA" id="ARBA00023136"/>
    </source>
</evidence>
<comment type="caution">
    <text evidence="8">The sequence shown here is derived from an EMBL/GenBank/DDBJ whole genome shotgun (WGS) entry which is preliminary data.</text>
</comment>
<evidence type="ECO:0000256" key="6">
    <source>
        <dbReference type="SAM" id="Phobius"/>
    </source>
</evidence>
<dbReference type="PANTHER" id="PTHR43124">
    <property type="entry name" value="PURINE EFFLUX PUMP PBUE"/>
    <property type="match status" value="1"/>
</dbReference>
<dbReference type="PROSITE" id="PS50850">
    <property type="entry name" value="MFS"/>
    <property type="match status" value="1"/>
</dbReference>
<dbReference type="EMBL" id="JBHSXI010000008">
    <property type="protein sequence ID" value="MFC6888737.1"/>
    <property type="molecule type" value="Genomic_DNA"/>
</dbReference>
<keyword evidence="4 6" id="KW-1133">Transmembrane helix</keyword>
<feature type="transmembrane region" description="Helical" evidence="6">
    <location>
        <begin position="295"/>
        <end position="319"/>
    </location>
</feature>
<dbReference type="InterPro" id="IPR036259">
    <property type="entry name" value="MFS_trans_sf"/>
</dbReference>
<sequence length="382" mass="40347">MYKSRLLLVVACGTLLRELIRLILSPLLPTLIEDFSISPGLAGIALSLLGALGALFQYPGGRLSDRLTRKTVFQFTFVGIVFGCTVLLYSPTYLVFLFGITIVGVAVGLYPAAAAAQISDAFTEKRGQMLGLNVAAASFGGILSTVIVLLVLPITSWQFVFFPIIVFSLVMVVFTHTTIRGGYVLKPVNLGVVGVSNRILKTPRLRLIIVASSMFSLTWQGVLGFLPTILQVEKGFTEMTATLAFGSLFVIGLFANPLAGVIGDRIQYQIVAVTSTALTAVGIGLVFFSSGVLTFGIGLVVLGVGLASYWPVVAAYLIGILTEGNLGGDYGAARSIYLLIGSTGPFLVGIVSGQVGYSWSLVGLCVCAVGSSAIWVYLSVFE</sequence>
<proteinExistence type="predicted"/>
<protein>
    <submittedName>
        <fullName evidence="8">MFS transporter</fullName>
    </submittedName>
</protein>
<keyword evidence="5 6" id="KW-0472">Membrane</keyword>
<evidence type="ECO:0000256" key="4">
    <source>
        <dbReference type="ARBA" id="ARBA00022989"/>
    </source>
</evidence>
<feature type="domain" description="Major facilitator superfamily (MFS) profile" evidence="7">
    <location>
        <begin position="6"/>
        <end position="382"/>
    </location>
</feature>
<feature type="transmembrane region" description="Helical" evidence="6">
    <location>
        <begin position="95"/>
        <end position="118"/>
    </location>
</feature>
<dbReference type="PANTHER" id="PTHR43124:SF3">
    <property type="entry name" value="CHLORAMPHENICOL EFFLUX PUMP RV0191"/>
    <property type="match status" value="1"/>
</dbReference>
<dbReference type="Gene3D" id="1.20.1250.20">
    <property type="entry name" value="MFS general substrate transporter like domains"/>
    <property type="match status" value="2"/>
</dbReference>
<accession>A0ABD5UGY3</accession>
<evidence type="ECO:0000256" key="2">
    <source>
        <dbReference type="ARBA" id="ARBA00022475"/>
    </source>
</evidence>